<dbReference type="EMBL" id="CAJNRE010012817">
    <property type="protein sequence ID" value="CAF2113871.1"/>
    <property type="molecule type" value="Genomic_DNA"/>
</dbReference>
<dbReference type="Proteomes" id="UP000663855">
    <property type="component" value="Unassembled WGS sequence"/>
</dbReference>
<dbReference type="InterPro" id="IPR013320">
    <property type="entry name" value="ConA-like_dom_sf"/>
</dbReference>
<evidence type="ECO:0000256" key="1">
    <source>
        <dbReference type="SAM" id="Phobius"/>
    </source>
</evidence>
<dbReference type="EMBL" id="CAJNOW010014087">
    <property type="protein sequence ID" value="CAF1629152.1"/>
    <property type="molecule type" value="Genomic_DNA"/>
</dbReference>
<keyword evidence="1" id="KW-0472">Membrane</keyword>
<name>A0A816UW04_9BILA</name>
<proteinExistence type="predicted"/>
<dbReference type="Pfam" id="PF13385">
    <property type="entry name" value="Laminin_G_3"/>
    <property type="match status" value="2"/>
</dbReference>
<dbReference type="Gene3D" id="2.60.120.200">
    <property type="match status" value="2"/>
</dbReference>
<protein>
    <submittedName>
        <fullName evidence="4">Uncharacterized protein</fullName>
    </submittedName>
</protein>
<evidence type="ECO:0000313" key="5">
    <source>
        <dbReference type="Proteomes" id="UP000663824"/>
    </source>
</evidence>
<feature type="transmembrane region" description="Helical" evidence="1">
    <location>
        <begin position="45"/>
        <end position="78"/>
    </location>
</feature>
<keyword evidence="1" id="KW-0812">Transmembrane</keyword>
<dbReference type="OrthoDB" id="347083at2759"/>
<dbReference type="SUPFAM" id="SSF49899">
    <property type="entry name" value="Concanavalin A-like lectins/glucanases"/>
    <property type="match status" value="2"/>
</dbReference>
<evidence type="ECO:0000313" key="2">
    <source>
        <dbReference type="EMBL" id="CAF1219190.1"/>
    </source>
</evidence>
<evidence type="ECO:0000313" key="3">
    <source>
        <dbReference type="EMBL" id="CAF1629152.1"/>
    </source>
</evidence>
<sequence>MDNDSITDIAWPVNIESIAKSANQPTLKKHIEKPYTKKYRRCFGIVYYPCSLWCLALLLLLVVIILAIIIALLIIFVGKNNQANAMLLAINSTEELNYTTNITEPTVTNASATAVKMIMKMVMAMTTTVPVGTTTTPLSCGQSCLNESWISSAHSIARWPFDGSYTDIINGHNGFPSAYPPAFATGYILQAASFNASQQQAMHTSFIPLYNVSFTIDAWIKPTGYPNPENHSIVGLCPSKIVNKCLHINIRNKKLYFGFYNDDLQGGTEILLNEWIHVAFSFDKVTSMQTIYLNGYLDGQHKASTTLEISSGNFTVGTNEGVNFGSDYFQGYIDQLSIAQRLKSSCEILEIATLAARFKFDIPSPYTDSGPNEVATTYLDTSIVVGYLNQAISFSGVSMSYFQASGLTSLGISNRAFSLALRIQPQKLSGTLAHLSTSSLGTGSQCFPLLGFASNGAIVAQVLINNNTVVSATGPILPVSSTWIEIVQTWSSTNGLRLYVNNTLVSSVVASTFLGSETTPNYLTLGNCLNGRDGRCHNGLVGQPGPFTGAIDDFRLYSRELTMEDVCTLTFIV</sequence>
<dbReference type="EMBL" id="CAJNOV010005612">
    <property type="protein sequence ID" value="CAF1219190.1"/>
    <property type="molecule type" value="Genomic_DNA"/>
</dbReference>
<accession>A0A816UW04</accession>
<reference evidence="4" key="1">
    <citation type="submission" date="2021-02" db="EMBL/GenBank/DDBJ databases">
        <authorList>
            <person name="Nowell W R."/>
        </authorList>
    </citation>
    <scope>NUCLEOTIDE SEQUENCE</scope>
</reference>
<dbReference type="Proteomes" id="UP000663834">
    <property type="component" value="Unassembled WGS sequence"/>
</dbReference>
<comment type="caution">
    <text evidence="4">The sequence shown here is derived from an EMBL/GenBank/DDBJ whole genome shotgun (WGS) entry which is preliminary data.</text>
</comment>
<dbReference type="Proteomes" id="UP000663824">
    <property type="component" value="Unassembled WGS sequence"/>
</dbReference>
<dbReference type="AlphaFoldDB" id="A0A816UW04"/>
<keyword evidence="1" id="KW-1133">Transmembrane helix</keyword>
<gene>
    <name evidence="2" type="ORF">CJN711_LOCUS12915</name>
    <name evidence="3" type="ORF">KQP761_LOCUS25851</name>
    <name evidence="4" type="ORF">MBJ925_LOCUS24610</name>
</gene>
<organism evidence="4 5">
    <name type="scientific">Rotaria magnacalcarata</name>
    <dbReference type="NCBI Taxonomy" id="392030"/>
    <lineage>
        <taxon>Eukaryota</taxon>
        <taxon>Metazoa</taxon>
        <taxon>Spiralia</taxon>
        <taxon>Gnathifera</taxon>
        <taxon>Rotifera</taxon>
        <taxon>Eurotatoria</taxon>
        <taxon>Bdelloidea</taxon>
        <taxon>Philodinida</taxon>
        <taxon>Philodinidae</taxon>
        <taxon>Rotaria</taxon>
    </lineage>
</organism>
<evidence type="ECO:0000313" key="4">
    <source>
        <dbReference type="EMBL" id="CAF2113871.1"/>
    </source>
</evidence>